<dbReference type="GeneID" id="111136073"/>
<keyword evidence="4" id="KW-0862">Zinc</keyword>
<dbReference type="FunFam" id="3.30.160.60:FF:000448">
    <property type="entry name" value="RE1-silencing transcription factor A"/>
    <property type="match status" value="1"/>
</dbReference>
<dbReference type="RefSeq" id="XP_022342372.1">
    <property type="nucleotide sequence ID" value="XM_022486664.1"/>
</dbReference>
<evidence type="ECO:0000313" key="11">
    <source>
        <dbReference type="RefSeq" id="XP_022342371.1"/>
    </source>
</evidence>
<feature type="domain" description="C2H2-type" evidence="8">
    <location>
        <begin position="922"/>
        <end position="949"/>
    </location>
</feature>
<protein>
    <submittedName>
        <fullName evidence="10 11">Zinc finger protein ZFAT-like</fullName>
    </submittedName>
</protein>
<evidence type="ECO:0000313" key="10">
    <source>
        <dbReference type="RefSeq" id="XP_022342370.1"/>
    </source>
</evidence>
<keyword evidence="5" id="KW-0539">Nucleus</keyword>
<dbReference type="Gene3D" id="3.30.160.60">
    <property type="entry name" value="Classic Zinc Finger"/>
    <property type="match status" value="11"/>
</dbReference>
<dbReference type="InterPro" id="IPR036236">
    <property type="entry name" value="Znf_C2H2_sf"/>
</dbReference>
<keyword evidence="1" id="KW-0479">Metal-binding</keyword>
<dbReference type="FunFam" id="3.30.160.60:FF:000202">
    <property type="entry name" value="Zinc finger protein 574"/>
    <property type="match status" value="1"/>
</dbReference>
<dbReference type="Proteomes" id="UP000694844">
    <property type="component" value="Chromosome 5"/>
</dbReference>
<evidence type="ECO:0000259" key="8">
    <source>
        <dbReference type="PROSITE" id="PS50157"/>
    </source>
</evidence>
<feature type="domain" description="C2H2-type" evidence="8">
    <location>
        <begin position="749"/>
        <end position="776"/>
    </location>
</feature>
<dbReference type="GO" id="GO:0000978">
    <property type="term" value="F:RNA polymerase II cis-regulatory region sequence-specific DNA binding"/>
    <property type="evidence" value="ECO:0007669"/>
    <property type="project" value="TreeGrafter"/>
</dbReference>
<feature type="domain" description="C2H2-type" evidence="8">
    <location>
        <begin position="331"/>
        <end position="358"/>
    </location>
</feature>
<sequence>MAMDTFICGSCHMTFNDIEQFVTHKKDCSVNILPPANNQDTQAGEQEPNMGHVVVSNSADSNAGNQVMAFPEGSRVISTEMVDSLTGEQQTYIIIQPAQGAEIPGSTQGISLTPQTPATGKKRGRPRKEKAEASTPAVKLEKVEKPSTPDMGADGKLYCKACKKSFHKERFFKTHKCMPTTDYVDITKKSILTVEYGENEEAISEEDDEIDNDEDKDFKVSDYKMKEVEEDDDDELDDVEEEEREGPPKKKRRSYKLRMDADGESRGARPTDQIGDIPIFKTEAEKSQFEQSLNVDLSFVDNMFRQHMIEQDLNDKATVASRMTTNTLNLYSCNMCDKIFKTLSHMRLHCLTHTDAKPFKCPQCPYKSNGKGNLYTHMRKHTGQFFRCKFCDFKSVNKSHVLEHEAVHSNVRHQCDICKKDYNTLKSLINHVRKYHKNTPKGEEYLSSFLQGGRQRGATVIHQCHVCNRKFKKKIDRDRHLYVHDIKDIPTIQMCSLCDYTASRKVYLEKHFQKHRVIYKCVKCEDKFLSTIRLIDHLTTSHIKDDETTKWESMFEECINNSLYLPEPDEMLSSAEKEFVSLPAELSQTDIEGKTRVEVEHMPGETTEAIDTMETEQKTLQEENAQIDGANVICQSKEMDTEELQTNMDDVVNENESSADLNLLSSTEVDKAMSNDPVIENENTVHPSEREDLILTSAEEAGLTSMEGNEDEETGKEDKVDPGDLIKTLGYRPLTLQIFHKMRETFGHEECEYCGKLYYNKMDYEQHIRTHTGDNPYPCTICGFRALTRDGLQSHKSKEHEKMSFPCKDCNFTANSRSQLWNHSLIHSGFGDDMGIECPECQQKIGSWSLFKEHVNEIHPDSKNKELIKLHIYAGLETSPKHKVQGKIGRRSYKCPYCDKMFIRANSELQKHIWIHEGVKPFKCPLCPHACRSKNNLQAHMLRHSSEKPYTCSECNKAYKSKTALRWHVRSHKAGRLFKCNKCPYEATQAAHLRRHMEIHNVIKKYACQHCSYTANTLSSLKVHHTRSHKGLPYKTIDVPVVEETGMGTAGASQVYRCLSCDYLFGNLTDLKRHLKIRHHLTLTNFVGLDGDKSMSHLNEQSIPYTEEEEEEETAADSMITEEGQDSSVPVINAVQTIDATSTDVNSSNLDEKTASAVNILQQIFGMSQQSSEGQQHFTIQSETGEVMTVNPETIIVQEGDEQVLVTDGNQSDGAPQQYVIQYVNHEQIENSMVEIQTIQDVQHFQTIEQEIIQSMDTPSLGDNVVEQQIVQS</sequence>
<feature type="compositionally biased region" description="Basic and acidic residues" evidence="7">
    <location>
        <begin position="257"/>
        <end position="269"/>
    </location>
</feature>
<evidence type="ECO:0000256" key="1">
    <source>
        <dbReference type="ARBA" id="ARBA00022723"/>
    </source>
</evidence>
<feature type="domain" description="C2H2-type" evidence="8">
    <location>
        <begin position="978"/>
        <end position="1005"/>
    </location>
</feature>
<gene>
    <name evidence="10 11 12" type="primary">LOC111136073</name>
</gene>
<evidence type="ECO:0000313" key="12">
    <source>
        <dbReference type="RefSeq" id="XP_022342372.1"/>
    </source>
</evidence>
<dbReference type="Pfam" id="PF13912">
    <property type="entry name" value="zf-C2H2_6"/>
    <property type="match status" value="2"/>
</dbReference>
<dbReference type="RefSeq" id="XP_022342371.1">
    <property type="nucleotide sequence ID" value="XM_022486663.1"/>
</dbReference>
<keyword evidence="3 6" id="KW-0863">Zinc-finger</keyword>
<evidence type="ECO:0000256" key="2">
    <source>
        <dbReference type="ARBA" id="ARBA00022737"/>
    </source>
</evidence>
<feature type="domain" description="C2H2-type" evidence="8">
    <location>
        <begin position="519"/>
        <end position="547"/>
    </location>
</feature>
<feature type="compositionally biased region" description="Acidic residues" evidence="7">
    <location>
        <begin position="228"/>
        <end position="244"/>
    </location>
</feature>
<dbReference type="KEGG" id="cvn:111136073"/>
<dbReference type="GO" id="GO:0000981">
    <property type="term" value="F:DNA-binding transcription factor activity, RNA polymerase II-specific"/>
    <property type="evidence" value="ECO:0007669"/>
    <property type="project" value="TreeGrafter"/>
</dbReference>
<feature type="domain" description="C2H2-type" evidence="8">
    <location>
        <begin position="950"/>
        <end position="977"/>
    </location>
</feature>
<feature type="region of interest" description="Disordered" evidence="7">
    <location>
        <begin position="103"/>
        <end position="148"/>
    </location>
</feature>
<evidence type="ECO:0000256" key="6">
    <source>
        <dbReference type="PROSITE-ProRule" id="PRU00042"/>
    </source>
</evidence>
<dbReference type="Pfam" id="PF00096">
    <property type="entry name" value="zf-C2H2"/>
    <property type="match status" value="4"/>
</dbReference>
<reference evidence="10 11" key="1">
    <citation type="submission" date="2025-04" db="UniProtKB">
        <authorList>
            <consortium name="RefSeq"/>
        </authorList>
    </citation>
    <scope>IDENTIFICATION</scope>
    <source>
        <tissue evidence="10 11">Whole sample</tissue>
    </source>
</reference>
<feature type="domain" description="C2H2-type" evidence="8">
    <location>
        <begin position="462"/>
        <end position="484"/>
    </location>
</feature>
<feature type="region of interest" description="Disordered" evidence="7">
    <location>
        <begin position="199"/>
        <end position="274"/>
    </location>
</feature>
<keyword evidence="9" id="KW-1185">Reference proteome</keyword>
<feature type="compositionally biased region" description="Polar residues" evidence="7">
    <location>
        <begin position="105"/>
        <end position="118"/>
    </location>
</feature>
<dbReference type="RefSeq" id="XP_022342370.1">
    <property type="nucleotide sequence ID" value="XM_022486662.1"/>
</dbReference>
<dbReference type="GO" id="GO:0008270">
    <property type="term" value="F:zinc ion binding"/>
    <property type="evidence" value="ECO:0007669"/>
    <property type="project" value="UniProtKB-KW"/>
</dbReference>
<dbReference type="OrthoDB" id="10015593at2759"/>
<dbReference type="SMART" id="SM00355">
    <property type="entry name" value="ZnF_C2H2"/>
    <property type="match status" value="18"/>
</dbReference>
<feature type="domain" description="C2H2-type" evidence="8">
    <location>
        <begin position="805"/>
        <end position="829"/>
    </location>
</feature>
<dbReference type="PANTHER" id="PTHR24388:SF73">
    <property type="entry name" value="ZINC FINGER PROTEIN ZFAT"/>
    <property type="match status" value="1"/>
</dbReference>
<evidence type="ECO:0000256" key="5">
    <source>
        <dbReference type="ARBA" id="ARBA00023242"/>
    </source>
</evidence>
<feature type="region of interest" description="Disordered" evidence="7">
    <location>
        <begin position="701"/>
        <end position="724"/>
    </location>
</feature>
<dbReference type="AlphaFoldDB" id="A0A8B8ER32"/>
<evidence type="ECO:0000256" key="3">
    <source>
        <dbReference type="ARBA" id="ARBA00022771"/>
    </source>
</evidence>
<feature type="domain" description="C2H2-type" evidence="8">
    <location>
        <begin position="893"/>
        <end position="921"/>
    </location>
</feature>
<keyword evidence="2" id="KW-0677">Repeat</keyword>
<dbReference type="GO" id="GO:0032502">
    <property type="term" value="P:developmental process"/>
    <property type="evidence" value="ECO:0007669"/>
    <property type="project" value="UniProtKB-ARBA"/>
</dbReference>
<evidence type="ECO:0000313" key="9">
    <source>
        <dbReference type="Proteomes" id="UP000694844"/>
    </source>
</evidence>
<feature type="compositionally biased region" description="Acidic residues" evidence="7">
    <location>
        <begin position="199"/>
        <end position="215"/>
    </location>
</feature>
<dbReference type="PROSITE" id="PS50157">
    <property type="entry name" value="ZINC_FINGER_C2H2_2"/>
    <property type="match status" value="12"/>
</dbReference>
<feature type="compositionally biased region" description="Basic and acidic residues" evidence="7">
    <location>
        <begin position="216"/>
        <end position="227"/>
    </location>
</feature>
<feature type="domain" description="C2H2-type" evidence="8">
    <location>
        <begin position="413"/>
        <end position="441"/>
    </location>
</feature>
<evidence type="ECO:0000256" key="7">
    <source>
        <dbReference type="SAM" id="MobiDB-lite"/>
    </source>
</evidence>
<name>A0A8B8ER32_CRAVI</name>
<dbReference type="PROSITE" id="PS00028">
    <property type="entry name" value="ZINC_FINGER_C2H2_1"/>
    <property type="match status" value="8"/>
</dbReference>
<organism evidence="9 12">
    <name type="scientific">Crassostrea virginica</name>
    <name type="common">Eastern oyster</name>
    <dbReference type="NCBI Taxonomy" id="6565"/>
    <lineage>
        <taxon>Eukaryota</taxon>
        <taxon>Metazoa</taxon>
        <taxon>Spiralia</taxon>
        <taxon>Lophotrochozoa</taxon>
        <taxon>Mollusca</taxon>
        <taxon>Bivalvia</taxon>
        <taxon>Autobranchia</taxon>
        <taxon>Pteriomorphia</taxon>
        <taxon>Ostreida</taxon>
        <taxon>Ostreoidea</taxon>
        <taxon>Ostreidae</taxon>
        <taxon>Crassostrea</taxon>
    </lineage>
</organism>
<accession>A0A8B8ER32</accession>
<dbReference type="PANTHER" id="PTHR24388">
    <property type="entry name" value="ZINC FINGER PROTEIN"/>
    <property type="match status" value="1"/>
</dbReference>
<proteinExistence type="predicted"/>
<dbReference type="InterPro" id="IPR013087">
    <property type="entry name" value="Znf_C2H2_type"/>
</dbReference>
<dbReference type="InterPro" id="IPR050527">
    <property type="entry name" value="Snail/Krueppel_Znf"/>
</dbReference>
<evidence type="ECO:0000256" key="4">
    <source>
        <dbReference type="ARBA" id="ARBA00022833"/>
    </source>
</evidence>
<feature type="domain" description="C2H2-type" evidence="8">
    <location>
        <begin position="359"/>
        <end position="386"/>
    </location>
</feature>
<dbReference type="SUPFAM" id="SSF57667">
    <property type="entry name" value="beta-beta-alpha zinc fingers"/>
    <property type="match status" value="7"/>
</dbReference>
<feature type="domain" description="C2H2-type" evidence="8">
    <location>
        <begin position="1056"/>
        <end position="1079"/>
    </location>
</feature>